<feature type="region of interest" description="Disordered" evidence="1">
    <location>
        <begin position="1248"/>
        <end position="1280"/>
    </location>
</feature>
<sequence>MNPIDQNAPFSAATPKRPAFTARARALALFALALFAGAAQAAQGDNLALGRPVAMSGTTGDPTQAGANCTDGNSGGNYPADAVCATSATQTGANREWIEVDLGQDYIIDRVRLSNRTDGSNGDLARWIVVTTRPSSLTGVTSNPQSTLDPAVNPSAPFVNKIAYASGTNSSGGGYGTGQSDPWTSLDMKVGTHVARYVRIYTMKPGLVLNLAEIEVFEGPPPSRTILNPSFELPALGVGNAQISETLVPGWSTTDSVAIPNAGFGTPFLTGGNIELWRSGFGGVLPDDGNQFAELNAYINGALSPAPLCVYPGETFTWRVSHRARGAAGSVDVARLRINGQDIATLSDGSVQADPHTCTPAAGFTCTAQSGSPTSAGWGRWQGTWTNSLTQPKAMTFEFAAISSASGSPGAGNFIDNVSITGLTAAVEFSTSAASGPESVATANLPLLLVNGPVATDQTIELEIVGGSATRGSDYTTTPASGPIVVTIPAGTYDGTAATAISLAPYLQIVVDSAVEGAETIALRASNASSGLSIAGASGCRAGVADSTYTITDEAVPTLAKRFAPDTIPYGGAATLTFTIDNSGADAVDRPIAFTDNLAAGLQIADPANAASTCGGTVAATPGGDQIVFSGGSVPAGGFCTVSVDVTNRPGFSGLCYNPNFANENQNLVGLQNLIAQIEQYTCVSVTPPDCPESAVTNGFGNISGLSPNLSNGISGQCVAVLPTIALVKISNYAVGSFGFTLGNTSATNPVTITTTAPGAPGTSSAVFDVLDLAQPVTVAESALPSNWVLSDIACQLADGTPIGAFDSASGTWSAAPGDLAYGQQITCTATNTADRFDFGDAPDSYGTLLASNGPRHDLGAYDAAAGTAALMLGARVDHENDGAAGAAADGDDSNGIDDEDAFFGSIALQPGTTAVSLDVPVTNTTGASANLYAWIDFNGNGRFDVAEAGTCPTAAAAATQVTCTWTAPAALTDGFQTYARFRLTTQALAAGTAPNGGDARAQGLAADGEVEDHRVSVATVLPLTCEAPFVETFGTYASAPGAFPGWGTPLPAGTTTYVFQPGSAAPANTVNGGQYALMTRPNLSHSPAWQNAPDHTPGDTDGFMMVVNASPAPGVFYRRTFSGLTIGARYNFFSSLANVVAGLNAGLPNVTLRIVDPATNTVLASLNTGDIPEDPAGAMTWHGHQLIFVATQADVRVELANNSGVQGGNDLALDDIGFAQVCELGDAPDSYATLNASNGAGHLFPGPGLSLGGGLPDGEMDGQPGPNADGDDLAGSDDENAFPAGAPALVIGAPYSLAVPVETTAGAATACAWADLDQNGSFSAAEGQCQPLAAGATTAGFSWPAGATAGLVSGQTYLRLRIERAGTFPTDMSTADFAGVRGPGEVEDYVVPVLTPANVTLIKALTGESGSLAGAAEPGEQLTYTITLTNSGGTPATNYGVTDTLDPNVTFVSASNGGTAAGGAVAWTGLTVPANGTLVLSVVVQVVDPIPAGVTQIGNVAYETGTTPPACPPAGGQCVVVPTAPKVTVAKALTGESGTLAGQAEAGEQLTYAITLTNSGGTDATNYGVTDTLDPNVTFVSASNGGVPAGGIVTWTGLTVPANGSLILTVVVQVADPIPAGVTQIGNVAYETGTTPPPCPPAGVQCVVVPTAPKVAISKTASTPAPAGAPNQYTITYVVAVRNDGGSAGTYDLTDALTFNGATVTAISAPVHASGSGDPQSGTPGTFTAPGGGTIVTGEGIAPQGDETWTYTVTYTVTDADTAADCANPAGGLRNHALLGGASAGAPAADTCSGAPSVAIVKTAAAPVPTGTPNQFTMTYTLNVTNSGTLSGVYDLADTLAFNGATVDAISAPAYASSSGDVQDGTLGTFAAPTGGTIVTGESVAAGGTETWTYTVTYTVTDPAVAQDCVDPNGGLRNRAELGGSLSGQSATCTGAPAVNVGKSAGGPVPTGNPDEYALDYLVSVQNNGTLPGTYDLADTFTFAGVTVVSVSPVTHGGSDPLATTLGTLTAAGGTIVTGETIAAGASETYAYRVVFTLDDVAAVGTCAAGGGLKNQAALGGSSSGQVGTCSDVPDIAITKTAGAPAPTGTPNQYTMTYTVSVDNAGAAAGSYDLSDAFAFAGATVDAVSAVTHGGSDPLATTLGTLTPAGGTIVTGETIAALAEETYTYTVTFTVTDPAAAADCANPAGGLRNAAALGGSATGDAATCTGAPNVAIAKALAAESGALAGQAEPGEQLTYTITLTNSGGSDATDYGVTDTLDPNVTFVSADNGGSAAGGAVTWSGLTVPANGTLVLSVVVQVVDPLPPGVTQIGNVAYETGTTPPACPPAGGQCVVVPTAPAVTIAKALAAESGSLAGQAEPGEQLTYTITLTNAGGSDAINYGVTDTLDPNVTFVSADNGGTAAAGAVTWSGLTVPANGTLVLNVVVQVVDPLPAGVTQVGNVAYQTGTPPPACPPAGPQCVVVPTAPQVTLSKSAGAPASTGTPNQYEITYVVTARNGGGSVGTYDLADTLTFNGATVSAVSAPAYAGSNGEVQDGVLGAFGVPNGGGIVAGERIGAQGSETWTYTVTYTVDDADVAADCASPSGGLRNHAALGGASAGAPAADTCTGAPSVNVVKTATAPVPSGSPNQFTLTYTIDVANTGSLPGRYDLSDTLAFNGATVNAVSAPAYASTSGDTRDGTLGAFGAPDGGSIVSGETIAAGGAESWTYTVTYTITDPATAQDCADPNGGLRNDAQLGGSLVGESTTCTGAPAVVIGKSASGPVPTGNPDEYRLTYQVDVQNNGTLPGSYDLADTFTFAGVTVVSVSAVQHGGGDPLAVALGTLTAGGGVIVGGESIAAGASENYTYSVVFTVDDAAAVGSCASGGGLRNRAELGGSSAGQVGTCSEVPDVVVTKAASGPTPTGTPNQYTIDYVVTVANDGGAEGAYDLSDVFAFAGATIDAVSAVTHAGPDALSSPLGTLTPAGGTIVTGETIAAAGSESYAYTVTFTLTDPALADDCANPNGGLRNAAALGGSADGGALTCTGTPQLAIVKTLTGEDGSIAGVAEPGEQLTYTITLNNQGSSDAVDQSITDRLDANVTFVSADNGGTLAGGNVEWNGLTVPANGSLALSVTVRVVDPIPAGVTAIGNVAYDPSIGPPDCTATPQPDNCTTTPTPSVVTIVKALAGESGALPGVAEPGEQLTYTITLTNAGGSDASGYGVTDALDPNTAFVSADNGGTHAAGVVSWSGLVVPANGSLVLTVVVQVADPIPAGVTQVANVAYETGTAPPACPPAGGQCVVIPTEGAVTILKALAGEDGAVAGVAEPGEQLTYTITLTNTGGSPVAGYAVSDRLDPNTVFVSATNGGTFAAGVVNWSGLAIPANGTLVLSVVVQVADPIPPGTTQIGNVAYETGTTPPSCPPAGPQCVIVPTEGAVTLAKSVADADGDGLAAPGESLTYTIVLSNAGGSAVTGYGVTDPLDANTSFVSADNGGTFAAGVVSWTGLTVPANGTLTLTVVVRVVDPIPAGTTQIGNVAYETGTTPPDCAVTPRPANCTSIEVPPATGTPQLLITKTADTATLQPGGTVVYTITVRNVGSAEATDALVSDPIPAGIDAFAWTCAASGGVACPNASGSGAIAETIATFPVGATLVYTVVATVSADPPATIVNTATVTPGGIATCAPAGTQPPCPATAIGSVAPTQEPHPVPAVHDWAQLLIALSLFGLAWRSWRQAGK</sequence>
<dbReference type="Pfam" id="PF25564">
    <property type="entry name" value="DUF7933"/>
    <property type="match status" value="1"/>
</dbReference>
<keyword evidence="8" id="KW-1185">Reference proteome</keyword>
<evidence type="ECO:0000259" key="5">
    <source>
        <dbReference type="Pfam" id="PF24514"/>
    </source>
</evidence>
<name>A0ABV9QZD7_9GAMM</name>
<evidence type="ECO:0000256" key="2">
    <source>
        <dbReference type="SAM" id="SignalP"/>
    </source>
</evidence>
<feature type="domain" description="GEVED" evidence="4">
    <location>
        <begin position="1313"/>
        <end position="1392"/>
    </location>
</feature>
<dbReference type="InterPro" id="IPR038081">
    <property type="entry name" value="CalX-like_sf"/>
</dbReference>
<feature type="domain" description="DUF11" evidence="3">
    <location>
        <begin position="3177"/>
        <end position="3262"/>
    </location>
</feature>
<dbReference type="InterPro" id="IPR055371">
    <property type="entry name" value="SpaA_PFL_dom_4"/>
</dbReference>
<feature type="domain" description="SpaA-like prealbumin fold" evidence="5">
    <location>
        <begin position="726"/>
        <end position="834"/>
    </location>
</feature>
<dbReference type="Gene3D" id="2.60.40.2030">
    <property type="match status" value="1"/>
</dbReference>
<proteinExistence type="predicted"/>
<evidence type="ECO:0000259" key="4">
    <source>
        <dbReference type="Pfam" id="PF20009"/>
    </source>
</evidence>
<comment type="caution">
    <text evidence="7">The sequence shown here is derived from an EMBL/GenBank/DDBJ whole genome shotgun (WGS) entry which is preliminary data.</text>
</comment>
<dbReference type="InterPro" id="IPR008979">
    <property type="entry name" value="Galactose-bd-like_sf"/>
</dbReference>
<dbReference type="SUPFAM" id="SSF141072">
    <property type="entry name" value="CalX-like"/>
    <property type="match status" value="1"/>
</dbReference>
<dbReference type="PANTHER" id="PTHR34819:SF3">
    <property type="entry name" value="CELL SURFACE PROTEIN"/>
    <property type="match status" value="1"/>
</dbReference>
<feature type="domain" description="DUF11" evidence="3">
    <location>
        <begin position="2231"/>
        <end position="2317"/>
    </location>
</feature>
<dbReference type="Proteomes" id="UP001595886">
    <property type="component" value="Unassembled WGS sequence"/>
</dbReference>
<feature type="domain" description="GEVED" evidence="4">
    <location>
        <begin position="931"/>
        <end position="1016"/>
    </location>
</feature>
<organism evidence="7 8">
    <name type="scientific">Dokdonella ginsengisoli</name>
    <dbReference type="NCBI Taxonomy" id="363846"/>
    <lineage>
        <taxon>Bacteria</taxon>
        <taxon>Pseudomonadati</taxon>
        <taxon>Pseudomonadota</taxon>
        <taxon>Gammaproteobacteria</taxon>
        <taxon>Lysobacterales</taxon>
        <taxon>Rhodanobacteraceae</taxon>
        <taxon>Dokdonella</taxon>
    </lineage>
</organism>
<feature type="domain" description="DUF11" evidence="3">
    <location>
        <begin position="3549"/>
        <end position="3653"/>
    </location>
</feature>
<dbReference type="InterPro" id="IPR051172">
    <property type="entry name" value="Chlamydia_OmcB"/>
</dbReference>
<feature type="domain" description="DUF11" evidence="3">
    <location>
        <begin position="3431"/>
        <end position="3525"/>
    </location>
</feature>
<dbReference type="EMBL" id="JBHSHD010000008">
    <property type="protein sequence ID" value="MFC4820857.1"/>
    <property type="molecule type" value="Genomic_DNA"/>
</dbReference>
<evidence type="ECO:0000259" key="3">
    <source>
        <dbReference type="Pfam" id="PF01345"/>
    </source>
</evidence>
<dbReference type="SUPFAM" id="SSF49785">
    <property type="entry name" value="Galactose-binding domain-like"/>
    <property type="match status" value="1"/>
</dbReference>
<gene>
    <name evidence="7" type="ORF">ACFO6Q_11010</name>
</gene>
<evidence type="ECO:0000256" key="1">
    <source>
        <dbReference type="SAM" id="MobiDB-lite"/>
    </source>
</evidence>
<dbReference type="PANTHER" id="PTHR34819">
    <property type="entry name" value="LARGE CYSTEINE-RICH PERIPLASMIC PROTEIN OMCB"/>
    <property type="match status" value="1"/>
</dbReference>
<keyword evidence="2" id="KW-0732">Signal</keyword>
<feature type="domain" description="DUF11" evidence="3">
    <location>
        <begin position="1417"/>
        <end position="1503"/>
    </location>
</feature>
<feature type="chain" id="PRO_5045770762" evidence="2">
    <location>
        <begin position="42"/>
        <end position="3714"/>
    </location>
</feature>
<feature type="domain" description="DUF11" evidence="3">
    <location>
        <begin position="3047"/>
        <end position="3121"/>
    </location>
</feature>
<feature type="domain" description="DUF11" evidence="3">
    <location>
        <begin position="1544"/>
        <end position="1633"/>
    </location>
</feature>
<dbReference type="InterPro" id="IPR057693">
    <property type="entry name" value="DUF7933"/>
</dbReference>
<dbReference type="Pfam" id="PF01345">
    <property type="entry name" value="DUF11"/>
    <property type="match status" value="9"/>
</dbReference>
<protein>
    <submittedName>
        <fullName evidence="7">GEVED domain-containing protein</fullName>
    </submittedName>
</protein>
<evidence type="ECO:0000259" key="6">
    <source>
        <dbReference type="Pfam" id="PF25564"/>
    </source>
</evidence>
<feature type="signal peptide" evidence="2">
    <location>
        <begin position="1"/>
        <end position="41"/>
    </location>
</feature>
<dbReference type="InterPro" id="IPR047589">
    <property type="entry name" value="DUF11_rpt"/>
</dbReference>
<reference evidence="8" key="1">
    <citation type="journal article" date="2019" name="Int. J. Syst. Evol. Microbiol.">
        <title>The Global Catalogue of Microorganisms (GCM) 10K type strain sequencing project: providing services to taxonomists for standard genome sequencing and annotation.</title>
        <authorList>
            <consortium name="The Broad Institute Genomics Platform"/>
            <consortium name="The Broad Institute Genome Sequencing Center for Infectious Disease"/>
            <person name="Wu L."/>
            <person name="Ma J."/>
        </authorList>
    </citation>
    <scope>NUCLEOTIDE SEQUENCE [LARGE SCALE GENOMIC DNA]</scope>
    <source>
        <strain evidence="8">CCUG 30340</strain>
    </source>
</reference>
<dbReference type="InterPro" id="IPR001434">
    <property type="entry name" value="OmcB-like_DUF11"/>
</dbReference>
<accession>A0ABV9QZD7</accession>
<dbReference type="Pfam" id="PF20009">
    <property type="entry name" value="GEVED"/>
    <property type="match status" value="2"/>
</dbReference>
<feature type="domain" description="DUF11" evidence="3">
    <location>
        <begin position="2359"/>
        <end position="2447"/>
    </location>
</feature>
<dbReference type="Pfam" id="PF24514">
    <property type="entry name" value="SpaA_4"/>
    <property type="match status" value="1"/>
</dbReference>
<feature type="compositionally biased region" description="Acidic residues" evidence="1">
    <location>
        <begin position="1270"/>
        <end position="1280"/>
    </location>
</feature>
<dbReference type="InterPro" id="IPR045474">
    <property type="entry name" value="GEVED"/>
</dbReference>
<feature type="domain" description="DUF11" evidence="3">
    <location>
        <begin position="3305"/>
        <end position="3393"/>
    </location>
</feature>
<dbReference type="NCBIfam" id="TIGR01451">
    <property type="entry name" value="B_ant_repeat"/>
    <property type="match status" value="9"/>
</dbReference>
<dbReference type="RefSeq" id="WP_380020945.1">
    <property type="nucleotide sequence ID" value="NZ_JBHSHD010000008.1"/>
</dbReference>
<dbReference type="Gene3D" id="2.60.120.260">
    <property type="entry name" value="Galactose-binding domain-like"/>
    <property type="match status" value="1"/>
</dbReference>
<evidence type="ECO:0000313" key="7">
    <source>
        <dbReference type="EMBL" id="MFC4820857.1"/>
    </source>
</evidence>
<feature type="domain" description="DUF7933" evidence="6">
    <location>
        <begin position="557"/>
        <end position="648"/>
    </location>
</feature>
<evidence type="ECO:0000313" key="8">
    <source>
        <dbReference type="Proteomes" id="UP001595886"/>
    </source>
</evidence>